<keyword evidence="5" id="KW-1185">Reference proteome</keyword>
<evidence type="ECO:0000256" key="2">
    <source>
        <dbReference type="SAM" id="MobiDB-lite"/>
    </source>
</evidence>
<dbReference type="PANTHER" id="PTHR31286">
    <property type="entry name" value="GLYCINE-RICH CELL WALL STRUCTURAL PROTEIN 1.8-LIKE"/>
    <property type="match status" value="1"/>
</dbReference>
<dbReference type="AlphaFoldDB" id="A0A444XS57"/>
<evidence type="ECO:0000259" key="3">
    <source>
        <dbReference type="PROSITE" id="PS50158"/>
    </source>
</evidence>
<gene>
    <name evidence="4" type="ORF">Ahy_B09g098822</name>
</gene>
<evidence type="ECO:0000313" key="4">
    <source>
        <dbReference type="EMBL" id="RYQ92597.1"/>
    </source>
</evidence>
<dbReference type="InterPro" id="IPR040256">
    <property type="entry name" value="At4g02000-like"/>
</dbReference>
<evidence type="ECO:0000313" key="5">
    <source>
        <dbReference type="Proteomes" id="UP000289738"/>
    </source>
</evidence>
<dbReference type="GO" id="GO:0003676">
    <property type="term" value="F:nucleic acid binding"/>
    <property type="evidence" value="ECO:0007669"/>
    <property type="project" value="InterPro"/>
</dbReference>
<dbReference type="EMBL" id="SDMP01000019">
    <property type="protein sequence ID" value="RYQ92597.1"/>
    <property type="molecule type" value="Genomic_DNA"/>
</dbReference>
<sequence length="593" mass="67760">MVCQKEQSIDGKVISINPDEDDSFAAENFNLVGKILSDKEVSFNTCRVVLLGIWGHPEGVAISDVGRNKLFISFKDVRKGIQIRNGGPWSVRGHLLNLQIWNGRESVYEVDHRYMELWVQIHGLPLNYITRKTTEIIGKKLGTVMETENPRLNDTLQRTFLRVRVTMNITKPLPTATQNHQTLWVDFKYERIQDIYCLNCGILGHTKKECMSPMAVASWDHMQPRYGMGLGVNRARAISARGKEQDEKEMNREWTEAKQNCEGERARMEHMKEHSAEESSTGRGLQIGPLRNLEANSDQQTALGRETQGSRLHGEAGEALRKGDKSANTRTDIRKGYDKLQEIGEVSCAFRPNATFSMEQAASGPFHSQIIHMGPQEHLEVEENEERQPFRNKTRLNEGRLDEPKQMEDCFQCQQVEDDAWGNSKKLTIREELEKLFGKKEAQAKHHGNAKINKQSELETRIVRHGAGQLWSYRDKPKMKRIVTVAGRTMIQRMDNGEEYYVELAEEQQHMEEEIAAGSEQRNESQRVLELAFDMGMNLNSKRSRDTSSLAVFVDKFEDDEQLKIEKSGKKFKYVAGSVMAEEAGLITPHQQP</sequence>
<reference evidence="4 5" key="1">
    <citation type="submission" date="2019-01" db="EMBL/GenBank/DDBJ databases">
        <title>Sequencing of cultivated peanut Arachis hypogaea provides insights into genome evolution and oil improvement.</title>
        <authorList>
            <person name="Chen X."/>
        </authorList>
    </citation>
    <scope>NUCLEOTIDE SEQUENCE [LARGE SCALE GENOMIC DNA]</scope>
    <source>
        <strain evidence="5">cv. Fuhuasheng</strain>
        <tissue evidence="4">Leaves</tissue>
    </source>
</reference>
<accession>A0A444XS57</accession>
<feature type="compositionally biased region" description="Basic and acidic residues" evidence="2">
    <location>
        <begin position="312"/>
        <end position="328"/>
    </location>
</feature>
<dbReference type="STRING" id="3818.A0A444XS57"/>
<dbReference type="PROSITE" id="PS50158">
    <property type="entry name" value="ZF_CCHC"/>
    <property type="match status" value="1"/>
</dbReference>
<keyword evidence="1" id="KW-0863">Zinc-finger</keyword>
<proteinExistence type="predicted"/>
<dbReference type="InterPro" id="IPR025836">
    <property type="entry name" value="Zn_knuckle_CX2CX4HX4C"/>
</dbReference>
<protein>
    <recommendedName>
        <fullName evidence="3">CCHC-type domain-containing protein</fullName>
    </recommendedName>
</protein>
<comment type="caution">
    <text evidence="4">The sequence shown here is derived from an EMBL/GenBank/DDBJ whole genome shotgun (WGS) entry which is preliminary data.</text>
</comment>
<dbReference type="InterPro" id="IPR001878">
    <property type="entry name" value="Znf_CCHC"/>
</dbReference>
<feature type="domain" description="CCHC-type" evidence="3">
    <location>
        <begin position="197"/>
        <end position="210"/>
    </location>
</feature>
<evidence type="ECO:0000256" key="1">
    <source>
        <dbReference type="PROSITE-ProRule" id="PRU00047"/>
    </source>
</evidence>
<keyword evidence="1" id="KW-0479">Metal-binding</keyword>
<dbReference type="PANTHER" id="PTHR31286:SF167">
    <property type="entry name" value="OS09G0268800 PROTEIN"/>
    <property type="match status" value="1"/>
</dbReference>
<feature type="region of interest" description="Disordered" evidence="2">
    <location>
        <begin position="297"/>
        <end position="328"/>
    </location>
</feature>
<name>A0A444XS57_ARAHY</name>
<dbReference type="Pfam" id="PF14111">
    <property type="entry name" value="DUF4283"/>
    <property type="match status" value="1"/>
</dbReference>
<dbReference type="Pfam" id="PF14392">
    <property type="entry name" value="zf-CCHC_4"/>
    <property type="match status" value="1"/>
</dbReference>
<dbReference type="InterPro" id="IPR025558">
    <property type="entry name" value="DUF4283"/>
</dbReference>
<organism evidence="4 5">
    <name type="scientific">Arachis hypogaea</name>
    <name type="common">Peanut</name>
    <dbReference type="NCBI Taxonomy" id="3818"/>
    <lineage>
        <taxon>Eukaryota</taxon>
        <taxon>Viridiplantae</taxon>
        <taxon>Streptophyta</taxon>
        <taxon>Embryophyta</taxon>
        <taxon>Tracheophyta</taxon>
        <taxon>Spermatophyta</taxon>
        <taxon>Magnoliopsida</taxon>
        <taxon>eudicotyledons</taxon>
        <taxon>Gunneridae</taxon>
        <taxon>Pentapetalae</taxon>
        <taxon>rosids</taxon>
        <taxon>fabids</taxon>
        <taxon>Fabales</taxon>
        <taxon>Fabaceae</taxon>
        <taxon>Papilionoideae</taxon>
        <taxon>50 kb inversion clade</taxon>
        <taxon>dalbergioids sensu lato</taxon>
        <taxon>Dalbergieae</taxon>
        <taxon>Pterocarpus clade</taxon>
        <taxon>Arachis</taxon>
    </lineage>
</organism>
<keyword evidence="1" id="KW-0862">Zinc</keyword>
<dbReference type="Proteomes" id="UP000289738">
    <property type="component" value="Chromosome B09"/>
</dbReference>
<feature type="compositionally biased region" description="Polar residues" evidence="2">
    <location>
        <begin position="297"/>
        <end position="310"/>
    </location>
</feature>
<dbReference type="GO" id="GO:0008270">
    <property type="term" value="F:zinc ion binding"/>
    <property type="evidence" value="ECO:0007669"/>
    <property type="project" value="UniProtKB-KW"/>
</dbReference>